<name>A0A1N6MZ69_9GAMM</name>
<reference evidence="1 4" key="3">
    <citation type="journal article" date="2017" name="Nat. Microbiol.">
        <title>Natural product diversity associated with the nematode symbionts Photorhabdus and Xenorhabdus.</title>
        <authorList>
            <person name="Tobias N.J."/>
            <person name="Wolff H."/>
            <person name="Djahanschiri B."/>
            <person name="Grundmann F."/>
            <person name="Kronenwerth M."/>
            <person name="Shi Y.M."/>
            <person name="Simonyi S."/>
            <person name="Grun P."/>
            <person name="Shapiro-Ilan D."/>
            <person name="Pidot S.J."/>
            <person name="Stinear T.P."/>
            <person name="Ebersberger I."/>
            <person name="Bode H.B."/>
        </authorList>
    </citation>
    <scope>NUCLEOTIDE SEQUENCE [LARGE SCALE GENOMIC DNA]</scope>
    <source>
        <strain evidence="1 4">DSM 16336</strain>
    </source>
</reference>
<dbReference type="EMBL" id="NIBU01000088">
    <property type="protein sequence ID" value="PHM29061.1"/>
    <property type="molecule type" value="Genomic_DNA"/>
</dbReference>
<organism evidence="2 3">
    <name type="scientific">Xenorhabdus innexi</name>
    <dbReference type="NCBI Taxonomy" id="290109"/>
    <lineage>
        <taxon>Bacteria</taxon>
        <taxon>Pseudomonadati</taxon>
        <taxon>Pseudomonadota</taxon>
        <taxon>Gammaproteobacteria</taxon>
        <taxon>Enterobacterales</taxon>
        <taxon>Morganellaceae</taxon>
        <taxon>Xenorhabdus</taxon>
    </lineage>
</organism>
<evidence type="ECO:0000313" key="1">
    <source>
        <dbReference type="EMBL" id="PHM29061.1"/>
    </source>
</evidence>
<sequence length="74" mass="8884">MIHILTREELECDDKIDRLIKDKECEWLTSIKWKQRALLEKKGEFPARIIIGPQTKVYRLSEIQAWIKGTWKSE</sequence>
<dbReference type="RefSeq" id="WP_086953550.1">
    <property type="nucleotide sequence ID" value="NZ_CAWNQC010000290.1"/>
</dbReference>
<reference evidence="2" key="1">
    <citation type="submission" date="2016-12" db="EMBL/GenBank/DDBJ databases">
        <authorList>
            <person name="Song W.-J."/>
            <person name="Kurnit D.M."/>
        </authorList>
    </citation>
    <scope>NUCLEOTIDE SEQUENCE [LARGE SCALE GENOMIC DNA]</scope>
    <source>
        <strain evidence="2">HGB1681</strain>
    </source>
</reference>
<accession>A0A1N6MZ69</accession>
<evidence type="ECO:0000313" key="3">
    <source>
        <dbReference type="Proteomes" id="UP000196435"/>
    </source>
</evidence>
<evidence type="ECO:0000313" key="4">
    <source>
        <dbReference type="Proteomes" id="UP000224871"/>
    </source>
</evidence>
<keyword evidence="4" id="KW-1185">Reference proteome</keyword>
<reference evidence="3" key="2">
    <citation type="submission" date="2016-12" db="EMBL/GenBank/DDBJ databases">
        <authorList>
            <person name="Gaudriault S."/>
        </authorList>
    </citation>
    <scope>NUCLEOTIDE SEQUENCE [LARGE SCALE GENOMIC DNA]</scope>
    <source>
        <strain evidence="3">HGB1681 (deposited as PTA-6826 in the American Type Culture Collection)</strain>
    </source>
</reference>
<dbReference type="InterPro" id="IPR010260">
    <property type="entry name" value="AlpA"/>
</dbReference>
<dbReference type="Proteomes" id="UP000224871">
    <property type="component" value="Unassembled WGS sequence"/>
</dbReference>
<dbReference type="AlphaFoldDB" id="A0A1N6MZ69"/>
<dbReference type="EMBL" id="FTLG01000196">
    <property type="protein sequence ID" value="SIP74146.1"/>
    <property type="molecule type" value="Genomic_DNA"/>
</dbReference>
<dbReference type="OrthoDB" id="5986966at2"/>
<proteinExistence type="predicted"/>
<dbReference type="Pfam" id="PF05930">
    <property type="entry name" value="Phage_AlpA"/>
    <property type="match status" value="1"/>
</dbReference>
<gene>
    <name evidence="1" type="ORF">Xinn_03755</name>
    <name evidence="2" type="ORF">XIS1_530004</name>
</gene>
<dbReference type="Proteomes" id="UP000196435">
    <property type="component" value="Unassembled WGS sequence"/>
</dbReference>
<protein>
    <submittedName>
        <fullName evidence="1">AlpA family transcriptional regulator</fullName>
    </submittedName>
    <submittedName>
        <fullName evidence="2">Phage transcriptional regulator</fullName>
    </submittedName>
</protein>
<evidence type="ECO:0000313" key="2">
    <source>
        <dbReference type="EMBL" id="SIP74146.1"/>
    </source>
</evidence>